<dbReference type="InterPro" id="IPR027417">
    <property type="entry name" value="P-loop_NTPase"/>
</dbReference>
<dbReference type="SUPFAM" id="SSF52540">
    <property type="entry name" value="P-loop containing nucleoside triphosphate hydrolases"/>
    <property type="match status" value="1"/>
</dbReference>
<name>A0A5C3MGF5_9AGAR</name>
<dbReference type="Gene3D" id="3.40.50.300">
    <property type="entry name" value="P-loop containing nucleotide triphosphate hydrolases"/>
    <property type="match status" value="2"/>
</dbReference>
<dbReference type="GO" id="GO:0007188">
    <property type="term" value="P:adenylate cyclase-modulating G protein-coupled receptor signaling pathway"/>
    <property type="evidence" value="ECO:0007669"/>
    <property type="project" value="TreeGrafter"/>
</dbReference>
<evidence type="ECO:0000256" key="4">
    <source>
        <dbReference type="ARBA" id="ARBA00023224"/>
    </source>
</evidence>
<dbReference type="PRINTS" id="PR00318">
    <property type="entry name" value="GPROTEINA"/>
</dbReference>
<organism evidence="8 9">
    <name type="scientific">Crucibulum laeve</name>
    <dbReference type="NCBI Taxonomy" id="68775"/>
    <lineage>
        <taxon>Eukaryota</taxon>
        <taxon>Fungi</taxon>
        <taxon>Dikarya</taxon>
        <taxon>Basidiomycota</taxon>
        <taxon>Agaricomycotina</taxon>
        <taxon>Agaricomycetes</taxon>
        <taxon>Agaricomycetidae</taxon>
        <taxon>Agaricales</taxon>
        <taxon>Agaricineae</taxon>
        <taxon>Nidulariaceae</taxon>
        <taxon>Crucibulum</taxon>
    </lineage>
</organism>
<dbReference type="GO" id="GO:0001664">
    <property type="term" value="F:G protein-coupled receptor binding"/>
    <property type="evidence" value="ECO:0007669"/>
    <property type="project" value="TreeGrafter"/>
</dbReference>
<dbReference type="PANTHER" id="PTHR10218">
    <property type="entry name" value="GTP-BINDING PROTEIN ALPHA SUBUNIT"/>
    <property type="match status" value="1"/>
</dbReference>
<evidence type="ECO:0000313" key="9">
    <source>
        <dbReference type="Proteomes" id="UP000308652"/>
    </source>
</evidence>
<accession>A0A5C3MGF5</accession>
<keyword evidence="9" id="KW-1185">Reference proteome</keyword>
<feature type="binding site" evidence="5">
    <location>
        <begin position="413"/>
        <end position="416"/>
    </location>
    <ligand>
        <name>GTP</name>
        <dbReference type="ChEBI" id="CHEBI:37565"/>
    </ligand>
</feature>
<feature type="region of interest" description="Disordered" evidence="7">
    <location>
        <begin position="132"/>
        <end position="157"/>
    </location>
</feature>
<protein>
    <submittedName>
        <fullName evidence="8">Guanine nucleotide binding protein, alpha subunit</fullName>
    </submittedName>
</protein>
<dbReference type="PANTHER" id="PTHR10218:SF360">
    <property type="entry name" value="GUANINE NUCLEOTIDE-BINDING PROTEIN SUBUNIT ALPHA HOMOLOG"/>
    <property type="match status" value="1"/>
</dbReference>
<dbReference type="GO" id="GO:0005737">
    <property type="term" value="C:cytoplasm"/>
    <property type="evidence" value="ECO:0007669"/>
    <property type="project" value="TreeGrafter"/>
</dbReference>
<proteinExistence type="predicted"/>
<dbReference type="InterPro" id="IPR011025">
    <property type="entry name" value="GproteinA_insert"/>
</dbReference>
<evidence type="ECO:0000256" key="6">
    <source>
        <dbReference type="PIRSR" id="PIRSR601019-2"/>
    </source>
</evidence>
<dbReference type="SMART" id="SM00275">
    <property type="entry name" value="G_alpha"/>
    <property type="match status" value="1"/>
</dbReference>
<evidence type="ECO:0000256" key="5">
    <source>
        <dbReference type="PIRSR" id="PIRSR601019-1"/>
    </source>
</evidence>
<dbReference type="OrthoDB" id="5817230at2759"/>
<dbReference type="PROSITE" id="PS51882">
    <property type="entry name" value="G_ALPHA"/>
    <property type="match status" value="1"/>
</dbReference>
<gene>
    <name evidence="8" type="ORF">BDQ12DRAFT_741298</name>
</gene>
<reference evidence="8 9" key="1">
    <citation type="journal article" date="2019" name="Nat. Ecol. Evol.">
        <title>Megaphylogeny resolves global patterns of mushroom evolution.</title>
        <authorList>
            <person name="Varga T."/>
            <person name="Krizsan K."/>
            <person name="Foldi C."/>
            <person name="Dima B."/>
            <person name="Sanchez-Garcia M."/>
            <person name="Sanchez-Ramirez S."/>
            <person name="Szollosi G.J."/>
            <person name="Szarkandi J.G."/>
            <person name="Papp V."/>
            <person name="Albert L."/>
            <person name="Andreopoulos W."/>
            <person name="Angelini C."/>
            <person name="Antonin V."/>
            <person name="Barry K.W."/>
            <person name="Bougher N.L."/>
            <person name="Buchanan P."/>
            <person name="Buyck B."/>
            <person name="Bense V."/>
            <person name="Catcheside P."/>
            <person name="Chovatia M."/>
            <person name="Cooper J."/>
            <person name="Damon W."/>
            <person name="Desjardin D."/>
            <person name="Finy P."/>
            <person name="Geml J."/>
            <person name="Haridas S."/>
            <person name="Hughes K."/>
            <person name="Justo A."/>
            <person name="Karasinski D."/>
            <person name="Kautmanova I."/>
            <person name="Kiss B."/>
            <person name="Kocsube S."/>
            <person name="Kotiranta H."/>
            <person name="LaButti K.M."/>
            <person name="Lechner B.E."/>
            <person name="Liimatainen K."/>
            <person name="Lipzen A."/>
            <person name="Lukacs Z."/>
            <person name="Mihaltcheva S."/>
            <person name="Morgado L.N."/>
            <person name="Niskanen T."/>
            <person name="Noordeloos M.E."/>
            <person name="Ohm R.A."/>
            <person name="Ortiz-Santana B."/>
            <person name="Ovrebo C."/>
            <person name="Racz N."/>
            <person name="Riley R."/>
            <person name="Savchenko A."/>
            <person name="Shiryaev A."/>
            <person name="Soop K."/>
            <person name="Spirin V."/>
            <person name="Szebenyi C."/>
            <person name="Tomsovsky M."/>
            <person name="Tulloss R.E."/>
            <person name="Uehling J."/>
            <person name="Grigoriev I.V."/>
            <person name="Vagvolgyi C."/>
            <person name="Papp T."/>
            <person name="Martin F.M."/>
            <person name="Miettinen O."/>
            <person name="Hibbett D.S."/>
            <person name="Nagy L.G."/>
        </authorList>
    </citation>
    <scope>NUCLEOTIDE SEQUENCE [LARGE SCALE GENOMIC DNA]</scope>
    <source>
        <strain evidence="8 9">CBS 166.37</strain>
    </source>
</reference>
<evidence type="ECO:0000256" key="2">
    <source>
        <dbReference type="ARBA" id="ARBA00022741"/>
    </source>
</evidence>
<dbReference type="STRING" id="68775.A0A5C3MGF5"/>
<dbReference type="AlphaFoldDB" id="A0A5C3MGF5"/>
<dbReference type="GO" id="GO:0003924">
    <property type="term" value="F:GTPase activity"/>
    <property type="evidence" value="ECO:0007669"/>
    <property type="project" value="InterPro"/>
</dbReference>
<sequence>MPKFRRTSDVDDIDDPLTKALAPPPNETPAEREIRLAAEAEAQRRSDAIDEEINRQRIADRKAPKCVRVLLLVLKGALGIGKSTTLKNFQLINSPKAFRTERASWRAVVQLNVVRSIRTILDAMADAQAQVSPASPVSPLDLSRSPSPTPPPDLPTLTPEHLRLKMRLLPLQQVEEALLRRLTPAGSAEFEATHLSPLTNLPYSLRVGTVHREIAVNSTAQWKGAFTRLMSTTRSSFESGRDIDFEDPNDPGVILHACSDDMVRLWHDPTIKKLLKAQKIRLEDMAGFFLDSLERVTALRYVPTDDDILRARLKTLGVSEHRFKLKAGGYFCNLVSHDWRVFDVGGARSLVSAWASYFDDMDAIIFLAPISCFDQVVLVEDPSVNRLEDSILLWKSVVSNPLLQSTETVLFLNKIDIFKAKLVSGIKFADYVISYGNRPNDFEHAANYLKKKFSALHTQCSPKPRMFYCHLTTVTDVKSTQHILGNVKDMVLRQNLMNSSLV</sequence>
<dbReference type="EMBL" id="ML213590">
    <property type="protein sequence ID" value="TFK44474.1"/>
    <property type="molecule type" value="Genomic_DNA"/>
</dbReference>
<dbReference type="SUPFAM" id="SSF47895">
    <property type="entry name" value="Transducin (alpha subunit), insertion domain"/>
    <property type="match status" value="1"/>
</dbReference>
<dbReference type="Proteomes" id="UP000308652">
    <property type="component" value="Unassembled WGS sequence"/>
</dbReference>
<keyword evidence="4" id="KW-0807">Transducer</keyword>
<keyword evidence="1 6" id="KW-0479">Metal-binding</keyword>
<evidence type="ECO:0000256" key="7">
    <source>
        <dbReference type="SAM" id="MobiDB-lite"/>
    </source>
</evidence>
<evidence type="ECO:0000256" key="1">
    <source>
        <dbReference type="ARBA" id="ARBA00022723"/>
    </source>
</evidence>
<keyword evidence="2 5" id="KW-0547">Nucleotide-binding</keyword>
<feature type="binding site" evidence="6">
    <location>
        <position position="315"/>
    </location>
    <ligand>
        <name>Mg(2+)</name>
        <dbReference type="ChEBI" id="CHEBI:18420"/>
    </ligand>
</feature>
<feature type="compositionally biased region" description="Low complexity" evidence="7">
    <location>
        <begin position="135"/>
        <end position="146"/>
    </location>
</feature>
<dbReference type="GO" id="GO:0031683">
    <property type="term" value="F:G-protein beta/gamma-subunit complex binding"/>
    <property type="evidence" value="ECO:0007669"/>
    <property type="project" value="InterPro"/>
</dbReference>
<dbReference type="GO" id="GO:0005525">
    <property type="term" value="F:GTP binding"/>
    <property type="evidence" value="ECO:0007669"/>
    <property type="project" value="UniProtKB-KW"/>
</dbReference>
<evidence type="ECO:0000313" key="8">
    <source>
        <dbReference type="EMBL" id="TFK44474.1"/>
    </source>
</evidence>
<feature type="binding site" evidence="5">
    <location>
        <begin position="309"/>
        <end position="315"/>
    </location>
    <ligand>
        <name>GTP</name>
        <dbReference type="ChEBI" id="CHEBI:37565"/>
    </ligand>
</feature>
<dbReference type="Pfam" id="PF00503">
    <property type="entry name" value="G-alpha"/>
    <property type="match status" value="1"/>
</dbReference>
<dbReference type="GO" id="GO:0005834">
    <property type="term" value="C:heterotrimeric G-protein complex"/>
    <property type="evidence" value="ECO:0007669"/>
    <property type="project" value="TreeGrafter"/>
</dbReference>
<dbReference type="GO" id="GO:0046872">
    <property type="term" value="F:metal ion binding"/>
    <property type="evidence" value="ECO:0007669"/>
    <property type="project" value="UniProtKB-KW"/>
</dbReference>
<feature type="region of interest" description="Disordered" evidence="7">
    <location>
        <begin position="1"/>
        <end position="31"/>
    </location>
</feature>
<evidence type="ECO:0000256" key="3">
    <source>
        <dbReference type="ARBA" id="ARBA00023134"/>
    </source>
</evidence>
<keyword evidence="6" id="KW-0460">Magnesium</keyword>
<dbReference type="FunFam" id="3.40.50.300:FF:000692">
    <property type="entry name" value="Guanine nucleotide-binding protein subunit alpha"/>
    <property type="match status" value="1"/>
</dbReference>
<keyword evidence="3 5" id="KW-0342">GTP-binding</keyword>
<dbReference type="InterPro" id="IPR001019">
    <property type="entry name" value="Gprotein_alpha_su"/>
</dbReference>